<evidence type="ECO:0000313" key="1">
    <source>
        <dbReference type="EMBL" id="CAD1837788.1"/>
    </source>
</evidence>
<sequence length="154" mass="17169">MAPLPPLSSSPTLDYTILRQFVLSDHFRFILGGSLTPTLLDVAAIIGLRPHGVTLSVAYNPDGASDFEAHLDLNDLAYTKFLRKFAAHQFEFVQAIPVPAKFFTANTVVNRPPTKSTAETDRISAMGYRLRRFFKLVSFRPNHTGVMGFYYAVT</sequence>
<dbReference type="EMBL" id="LR862132">
    <property type="protein sequence ID" value="CAD1837788.1"/>
    <property type="molecule type" value="Genomic_DNA"/>
</dbReference>
<accession>A0A6V7Q460</accession>
<organism evidence="1">
    <name type="scientific">Ananas comosus var. bracteatus</name>
    <name type="common">red pineapple</name>
    <dbReference type="NCBI Taxonomy" id="296719"/>
    <lineage>
        <taxon>Eukaryota</taxon>
        <taxon>Viridiplantae</taxon>
        <taxon>Streptophyta</taxon>
        <taxon>Embryophyta</taxon>
        <taxon>Tracheophyta</taxon>
        <taxon>Spermatophyta</taxon>
        <taxon>Magnoliopsida</taxon>
        <taxon>Liliopsida</taxon>
        <taxon>Poales</taxon>
        <taxon>Bromeliaceae</taxon>
        <taxon>Bromelioideae</taxon>
        <taxon>Ananas</taxon>
    </lineage>
</organism>
<proteinExistence type="predicted"/>
<reference evidence="1" key="1">
    <citation type="submission" date="2020-07" db="EMBL/GenBank/DDBJ databases">
        <authorList>
            <person name="Lin J."/>
        </authorList>
    </citation>
    <scope>NUCLEOTIDE SEQUENCE</scope>
</reference>
<dbReference type="AlphaFoldDB" id="A0A6V7Q460"/>
<gene>
    <name evidence="1" type="ORF">CB5_LOCUS20999</name>
</gene>
<name>A0A6V7Q460_ANACO</name>
<protein>
    <submittedName>
        <fullName evidence="1">Uncharacterized protein</fullName>
    </submittedName>
</protein>